<evidence type="ECO:0000256" key="1">
    <source>
        <dbReference type="SAM" id="MobiDB-lite"/>
    </source>
</evidence>
<reference evidence="2" key="1">
    <citation type="submission" date="2019-08" db="EMBL/GenBank/DDBJ databases">
        <authorList>
            <person name="Kucharzyk K."/>
            <person name="Murdoch R.W."/>
            <person name="Higgins S."/>
            <person name="Loffler F."/>
        </authorList>
    </citation>
    <scope>NUCLEOTIDE SEQUENCE</scope>
</reference>
<name>A0A644ZGN6_9ZZZZ</name>
<protein>
    <submittedName>
        <fullName evidence="2">Uncharacterized protein</fullName>
    </submittedName>
</protein>
<accession>A0A644ZGN6</accession>
<comment type="caution">
    <text evidence="2">The sequence shown here is derived from an EMBL/GenBank/DDBJ whole genome shotgun (WGS) entry which is preliminary data.</text>
</comment>
<gene>
    <name evidence="2" type="ORF">SDC9_86693</name>
</gene>
<evidence type="ECO:0000313" key="2">
    <source>
        <dbReference type="EMBL" id="MPM40055.1"/>
    </source>
</evidence>
<dbReference type="EMBL" id="VSSQ01008861">
    <property type="protein sequence ID" value="MPM40055.1"/>
    <property type="molecule type" value="Genomic_DNA"/>
</dbReference>
<feature type="region of interest" description="Disordered" evidence="1">
    <location>
        <begin position="1"/>
        <end position="39"/>
    </location>
</feature>
<sequence>MRFALPTERHQIAADGQEHHHAHAPQERPVDPARFKPRRPRCVCQRKMVRDDDPQRRENPYLVELVEVKRVRHVGG</sequence>
<dbReference type="AlphaFoldDB" id="A0A644ZGN6"/>
<feature type="compositionally biased region" description="Basic and acidic residues" evidence="1">
    <location>
        <begin position="7"/>
        <end position="34"/>
    </location>
</feature>
<proteinExistence type="predicted"/>
<organism evidence="2">
    <name type="scientific">bioreactor metagenome</name>
    <dbReference type="NCBI Taxonomy" id="1076179"/>
    <lineage>
        <taxon>unclassified sequences</taxon>
        <taxon>metagenomes</taxon>
        <taxon>ecological metagenomes</taxon>
    </lineage>
</organism>